<feature type="compositionally biased region" description="Basic and acidic residues" evidence="2">
    <location>
        <begin position="602"/>
        <end position="623"/>
    </location>
</feature>
<feature type="region of interest" description="Disordered" evidence="2">
    <location>
        <begin position="150"/>
        <end position="170"/>
    </location>
</feature>
<reference evidence="3 5" key="2">
    <citation type="journal article" date="2013" name="Nature">
        <title>Insights into bilaterian evolution from three spiralian genomes.</title>
        <authorList>
            <person name="Simakov O."/>
            <person name="Marletaz F."/>
            <person name="Cho S.J."/>
            <person name="Edsinger-Gonzales E."/>
            <person name="Havlak P."/>
            <person name="Hellsten U."/>
            <person name="Kuo D.H."/>
            <person name="Larsson T."/>
            <person name="Lv J."/>
            <person name="Arendt D."/>
            <person name="Savage R."/>
            <person name="Osoegawa K."/>
            <person name="de Jong P."/>
            <person name="Grimwood J."/>
            <person name="Chapman J.A."/>
            <person name="Shapiro H."/>
            <person name="Aerts A."/>
            <person name="Otillar R.P."/>
            <person name="Terry A.Y."/>
            <person name="Boore J.L."/>
            <person name="Grigoriev I.V."/>
            <person name="Lindberg D.R."/>
            <person name="Seaver E.C."/>
            <person name="Weisblat D.A."/>
            <person name="Putnam N.H."/>
            <person name="Rokhsar D.S."/>
        </authorList>
    </citation>
    <scope>NUCLEOTIDE SEQUENCE</scope>
</reference>
<dbReference type="EMBL" id="KB096275">
    <property type="protein sequence ID" value="ESO06897.1"/>
    <property type="molecule type" value="Genomic_DNA"/>
</dbReference>
<dbReference type="CTD" id="20203419"/>
<protein>
    <submittedName>
        <fullName evidence="3 4">Uncharacterized protein</fullName>
    </submittedName>
</protein>
<feature type="region of interest" description="Disordered" evidence="2">
    <location>
        <begin position="74"/>
        <end position="103"/>
    </location>
</feature>
<sequence>MVSFVFMHCVIEELINFKVDSDGGGNWFEEQGQTAEEEQQIQHLQQQLHQLHQQQLQLQQHPLQHNYHIQDANPGQQRTFRHPNHHQQTPGSSSQQHRCTQCNQQPQRFQPLKRWRLKRQRQQHLQQRQRQQQPQQQCQQCQQQPQQQRQQQQQPQQHRQQRQRQQQPQQQCQRQQQPQCQKCPQHQQPYQQQLQPQQPQPPHLLLTALNELSKKGIPSNYSQIKVACKQSCCTDPLSANSSVKPATIPVANFSVQKLINCGKLSPAADQLESSSPAPQISECILLKQTNEGLFEQVSLPRHFVSSPRYSYKTQQQDFPNYTSTKEQQHYLELQSNPCPCHQGQHFIQGIQPHQYYTSNPNASSQLFSLPSSLRCPVHGFKRHKNNNNNNDDDTNNDGDSVDSDIFVDETSETVVTSALSFAAHEIVPSCSLTPTDIVSTVSLPATAQTTTPSTRYEYTSTTYATTTTHTSTTYATTTTTIETSETFKFSKVSFKPAVYFQVSFDNNLDDMNGHYYQDKLDQNDNAGDEIISSSLTSFEGGESSSFSNKEDGELKDGDLIKTFSIQLSSQTSPERDLQVKTDQHPSMQQQQQQQQPQNLQRQSRESQNDSMNFHKDSNLENKESASQLKTSNAIVTTTKMTPEQKAGMTFTIDFGSGGADRPEITDSWKKLVPYKVHQGS</sequence>
<gene>
    <name evidence="4" type="primary">20203419</name>
    <name evidence="3" type="ORF">HELRODRAFT_170932</name>
</gene>
<dbReference type="InParanoid" id="T1F3M0"/>
<reference evidence="5" key="1">
    <citation type="submission" date="2012-12" db="EMBL/GenBank/DDBJ databases">
        <authorList>
            <person name="Hellsten U."/>
            <person name="Grimwood J."/>
            <person name="Chapman J.A."/>
            <person name="Shapiro H."/>
            <person name="Aerts A."/>
            <person name="Otillar R.P."/>
            <person name="Terry A.Y."/>
            <person name="Boore J.L."/>
            <person name="Simakov O."/>
            <person name="Marletaz F."/>
            <person name="Cho S.-J."/>
            <person name="Edsinger-Gonzales E."/>
            <person name="Havlak P."/>
            <person name="Kuo D.-H."/>
            <person name="Larsson T."/>
            <person name="Lv J."/>
            <person name="Arendt D."/>
            <person name="Savage R."/>
            <person name="Osoegawa K."/>
            <person name="de Jong P."/>
            <person name="Lindberg D.R."/>
            <person name="Seaver E.C."/>
            <person name="Weisblat D.A."/>
            <person name="Putnam N.H."/>
            <person name="Grigoriev I.V."/>
            <person name="Rokhsar D.S."/>
        </authorList>
    </citation>
    <scope>NUCLEOTIDE SEQUENCE</scope>
</reference>
<dbReference type="HOGENOM" id="CLU_404549_0_0_1"/>
<keyword evidence="1" id="KW-0175">Coiled coil</keyword>
<feature type="compositionally biased region" description="Low complexity" evidence="2">
    <location>
        <begin position="588"/>
        <end position="601"/>
    </location>
</feature>
<evidence type="ECO:0000313" key="4">
    <source>
        <dbReference type="EnsemblMetazoa" id="HelroP170932"/>
    </source>
</evidence>
<evidence type="ECO:0000313" key="3">
    <source>
        <dbReference type="EMBL" id="ESO06897.1"/>
    </source>
</evidence>
<reference evidence="4" key="3">
    <citation type="submission" date="2015-06" db="UniProtKB">
        <authorList>
            <consortium name="EnsemblMetazoa"/>
        </authorList>
    </citation>
    <scope>IDENTIFICATION</scope>
</reference>
<organism evidence="4 5">
    <name type="scientific">Helobdella robusta</name>
    <name type="common">Californian leech</name>
    <dbReference type="NCBI Taxonomy" id="6412"/>
    <lineage>
        <taxon>Eukaryota</taxon>
        <taxon>Metazoa</taxon>
        <taxon>Spiralia</taxon>
        <taxon>Lophotrochozoa</taxon>
        <taxon>Annelida</taxon>
        <taxon>Clitellata</taxon>
        <taxon>Hirudinea</taxon>
        <taxon>Rhynchobdellida</taxon>
        <taxon>Glossiphoniidae</taxon>
        <taxon>Helobdella</taxon>
    </lineage>
</organism>
<feature type="compositionally biased region" description="Polar residues" evidence="2">
    <location>
        <begin position="86"/>
        <end position="103"/>
    </location>
</feature>
<feature type="region of interest" description="Disordered" evidence="2">
    <location>
        <begin position="380"/>
        <end position="403"/>
    </location>
</feature>
<proteinExistence type="predicted"/>
<dbReference type="EnsemblMetazoa" id="HelroT170932">
    <property type="protein sequence ID" value="HelroP170932"/>
    <property type="gene ID" value="HelroG170932"/>
</dbReference>
<feature type="compositionally biased region" description="Acidic residues" evidence="2">
    <location>
        <begin position="390"/>
        <end position="403"/>
    </location>
</feature>
<dbReference type="GeneID" id="20203419"/>
<feature type="coiled-coil region" evidence="1">
    <location>
        <begin position="34"/>
        <end position="61"/>
    </location>
</feature>
<feature type="region of interest" description="Disordered" evidence="2">
    <location>
        <begin position="566"/>
        <end position="633"/>
    </location>
</feature>
<evidence type="ECO:0000313" key="5">
    <source>
        <dbReference type="Proteomes" id="UP000015101"/>
    </source>
</evidence>
<dbReference type="RefSeq" id="XP_009014993.1">
    <property type="nucleotide sequence ID" value="XM_009016745.1"/>
</dbReference>
<dbReference type="KEGG" id="hro:HELRODRAFT_170932"/>
<evidence type="ECO:0000256" key="1">
    <source>
        <dbReference type="SAM" id="Coils"/>
    </source>
</evidence>
<evidence type="ECO:0000256" key="2">
    <source>
        <dbReference type="SAM" id="MobiDB-lite"/>
    </source>
</evidence>
<feature type="compositionally biased region" description="Basic and acidic residues" evidence="2">
    <location>
        <begin position="573"/>
        <end position="583"/>
    </location>
</feature>
<dbReference type="AlphaFoldDB" id="T1F3M0"/>
<name>T1F3M0_HELRO</name>
<dbReference type="EMBL" id="AMQM01003704">
    <property type="status" value="NOT_ANNOTATED_CDS"/>
    <property type="molecule type" value="Genomic_DNA"/>
</dbReference>
<feature type="compositionally biased region" description="Polar residues" evidence="2">
    <location>
        <begin position="624"/>
        <end position="633"/>
    </location>
</feature>
<keyword evidence="5" id="KW-1185">Reference proteome</keyword>
<accession>T1F3M0</accession>
<dbReference type="Proteomes" id="UP000015101">
    <property type="component" value="Unassembled WGS sequence"/>
</dbReference>